<reference evidence="10" key="1">
    <citation type="submission" date="2018-05" db="EMBL/GenBank/DDBJ databases">
        <title>Genome Sequencing of selected type strains of the family Eggerthellaceae.</title>
        <authorList>
            <person name="Danylec N."/>
            <person name="Stoll D.A."/>
            <person name="Doetsch A."/>
            <person name="Huch M."/>
        </authorList>
    </citation>
    <scope>NUCLEOTIDE SEQUENCE [LARGE SCALE GENOMIC DNA]</scope>
    <source>
        <strain evidence="10">DSM 17537</strain>
    </source>
</reference>
<protein>
    <submittedName>
        <fullName evidence="9">NAD(P)H-dependent oxidoreductase</fullName>
    </submittedName>
</protein>
<proteinExistence type="inferred from homology"/>
<keyword evidence="10" id="KW-1185">Reference proteome</keyword>
<evidence type="ECO:0000256" key="7">
    <source>
        <dbReference type="ARBA" id="ARBA00023027"/>
    </source>
</evidence>
<comment type="cofactor">
    <cofactor evidence="1">
        <name>FMN</name>
        <dbReference type="ChEBI" id="CHEBI:58210"/>
    </cofactor>
</comment>
<dbReference type="InterPro" id="IPR050627">
    <property type="entry name" value="Nitroreductase/BluB"/>
</dbReference>
<name>A0A3N0AHW8_9ACTN</name>
<evidence type="ECO:0000256" key="5">
    <source>
        <dbReference type="ARBA" id="ARBA00022857"/>
    </source>
</evidence>
<keyword evidence="6" id="KW-0560">Oxidoreductase</keyword>
<evidence type="ECO:0000256" key="3">
    <source>
        <dbReference type="ARBA" id="ARBA00022630"/>
    </source>
</evidence>
<evidence type="ECO:0000256" key="4">
    <source>
        <dbReference type="ARBA" id="ARBA00022643"/>
    </source>
</evidence>
<keyword evidence="5" id="KW-0521">NADP</keyword>
<keyword evidence="4" id="KW-0288">FMN</keyword>
<dbReference type="InterPro" id="IPR029479">
    <property type="entry name" value="Nitroreductase"/>
</dbReference>
<dbReference type="RefSeq" id="WP_123197544.1">
    <property type="nucleotide sequence ID" value="NZ_QICB01000001.1"/>
</dbReference>
<evidence type="ECO:0000256" key="6">
    <source>
        <dbReference type="ARBA" id="ARBA00023002"/>
    </source>
</evidence>
<evidence type="ECO:0000313" key="9">
    <source>
        <dbReference type="EMBL" id="RNL21704.1"/>
    </source>
</evidence>
<dbReference type="GO" id="GO:0046256">
    <property type="term" value="P:2,4,6-trinitrotoluene catabolic process"/>
    <property type="evidence" value="ECO:0007669"/>
    <property type="project" value="TreeGrafter"/>
</dbReference>
<feature type="domain" description="Nitroreductase" evidence="8">
    <location>
        <begin position="16"/>
        <end position="179"/>
    </location>
</feature>
<keyword evidence="3" id="KW-0285">Flavoprotein</keyword>
<gene>
    <name evidence="9" type="ORF">DMP07_02420</name>
</gene>
<dbReference type="SUPFAM" id="SSF55469">
    <property type="entry name" value="FMN-dependent nitroreductase-like"/>
    <property type="match status" value="1"/>
</dbReference>
<sequence>MAPKTPLNETIETAFAERFACKRYDPERDVDEKDLRTILEVARLSPSSFGLEPWKFLVVKKSAALTDELLERAWGMKRNAPYTVVILARKHMEPENAHVEHMMADVQRATPENMAQRQAMFASFQKNDLGVADDPRLMFEWSCRQCYIALADMLAACALLGVDSTPVEGLNYDAVNALLAEKGLMDPKEFGVAVAIQIGYRDPSHAINPKTRQEAADVFSFVE</sequence>
<dbReference type="Proteomes" id="UP000267368">
    <property type="component" value="Unassembled WGS sequence"/>
</dbReference>
<comment type="caution">
    <text evidence="9">The sequence shown here is derived from an EMBL/GenBank/DDBJ whole genome shotgun (WGS) entry which is preliminary data.</text>
</comment>
<evidence type="ECO:0000313" key="10">
    <source>
        <dbReference type="Proteomes" id="UP000267368"/>
    </source>
</evidence>
<keyword evidence="7" id="KW-0520">NAD</keyword>
<dbReference type="InterPro" id="IPR033878">
    <property type="entry name" value="NfsB-like"/>
</dbReference>
<dbReference type="Pfam" id="PF00881">
    <property type="entry name" value="Nitroreductase"/>
    <property type="match status" value="1"/>
</dbReference>
<dbReference type="EMBL" id="QICB01000001">
    <property type="protein sequence ID" value="RNL21704.1"/>
    <property type="molecule type" value="Genomic_DNA"/>
</dbReference>
<dbReference type="Gene3D" id="3.40.109.10">
    <property type="entry name" value="NADH Oxidase"/>
    <property type="match status" value="1"/>
</dbReference>
<dbReference type="AlphaFoldDB" id="A0A3N0AHW8"/>
<dbReference type="GO" id="GO:0005829">
    <property type="term" value="C:cytosol"/>
    <property type="evidence" value="ECO:0007669"/>
    <property type="project" value="TreeGrafter"/>
</dbReference>
<accession>A0A3N0AHW8</accession>
<evidence type="ECO:0000256" key="2">
    <source>
        <dbReference type="ARBA" id="ARBA00007118"/>
    </source>
</evidence>
<dbReference type="InterPro" id="IPR000415">
    <property type="entry name" value="Nitroreductase-like"/>
</dbReference>
<dbReference type="CDD" id="cd02149">
    <property type="entry name" value="NfsB-like"/>
    <property type="match status" value="1"/>
</dbReference>
<evidence type="ECO:0000256" key="1">
    <source>
        <dbReference type="ARBA" id="ARBA00001917"/>
    </source>
</evidence>
<dbReference type="PANTHER" id="PTHR23026:SF125">
    <property type="entry name" value="OXYGEN-INSENSITIVE NAD(P)H NITROREDUCTASE"/>
    <property type="match status" value="1"/>
</dbReference>
<dbReference type="GO" id="GO:0046857">
    <property type="term" value="F:oxidoreductase activity, acting on other nitrogenous compounds as donors, with NAD or NADP as acceptor"/>
    <property type="evidence" value="ECO:0007669"/>
    <property type="project" value="TreeGrafter"/>
</dbReference>
<dbReference type="OrthoDB" id="9798230at2"/>
<evidence type="ECO:0000259" key="8">
    <source>
        <dbReference type="Pfam" id="PF00881"/>
    </source>
</evidence>
<comment type="similarity">
    <text evidence="2">Belongs to the nitroreductase family.</text>
</comment>
<dbReference type="PANTHER" id="PTHR23026">
    <property type="entry name" value="NADPH NITROREDUCTASE"/>
    <property type="match status" value="1"/>
</dbReference>
<organism evidence="9 10">
    <name type="scientific">Slackia faecicanis</name>
    <dbReference type="NCBI Taxonomy" id="255723"/>
    <lineage>
        <taxon>Bacteria</taxon>
        <taxon>Bacillati</taxon>
        <taxon>Actinomycetota</taxon>
        <taxon>Coriobacteriia</taxon>
        <taxon>Eggerthellales</taxon>
        <taxon>Eggerthellaceae</taxon>
        <taxon>Slackia</taxon>
    </lineage>
</organism>